<evidence type="ECO:0000313" key="2">
    <source>
        <dbReference type="EMBL" id="OXA40743.1"/>
    </source>
</evidence>
<evidence type="ECO:0000256" key="1">
    <source>
        <dbReference type="SAM" id="Phobius"/>
    </source>
</evidence>
<comment type="caution">
    <text evidence="2">The sequence shown here is derived from an EMBL/GenBank/DDBJ whole genome shotgun (WGS) entry which is preliminary data.</text>
</comment>
<accession>A0A226D6G8</accession>
<dbReference type="Proteomes" id="UP000198287">
    <property type="component" value="Unassembled WGS sequence"/>
</dbReference>
<name>A0A226D6G8_FOLCA</name>
<organism evidence="2 3">
    <name type="scientific">Folsomia candida</name>
    <name type="common">Springtail</name>
    <dbReference type="NCBI Taxonomy" id="158441"/>
    <lineage>
        <taxon>Eukaryota</taxon>
        <taxon>Metazoa</taxon>
        <taxon>Ecdysozoa</taxon>
        <taxon>Arthropoda</taxon>
        <taxon>Hexapoda</taxon>
        <taxon>Collembola</taxon>
        <taxon>Entomobryomorpha</taxon>
        <taxon>Isotomoidea</taxon>
        <taxon>Isotomidae</taxon>
        <taxon>Proisotominae</taxon>
        <taxon>Folsomia</taxon>
    </lineage>
</organism>
<keyword evidence="1" id="KW-0812">Transmembrane</keyword>
<proteinExistence type="predicted"/>
<keyword evidence="3" id="KW-1185">Reference proteome</keyword>
<feature type="transmembrane region" description="Helical" evidence="1">
    <location>
        <begin position="676"/>
        <end position="700"/>
    </location>
</feature>
<dbReference type="Gene3D" id="1.10.287.70">
    <property type="match status" value="1"/>
</dbReference>
<keyword evidence="1" id="KW-0472">Membrane</keyword>
<gene>
    <name evidence="2" type="ORF">Fcan01_24428</name>
</gene>
<protein>
    <submittedName>
        <fullName evidence="2">Uncharacterized protein</fullName>
    </submittedName>
</protein>
<dbReference type="AlphaFoldDB" id="A0A226D6G8"/>
<evidence type="ECO:0000313" key="3">
    <source>
        <dbReference type="Proteomes" id="UP000198287"/>
    </source>
</evidence>
<keyword evidence="1" id="KW-1133">Transmembrane helix</keyword>
<dbReference type="EMBL" id="LNIX01000032">
    <property type="protein sequence ID" value="OXA40743.1"/>
    <property type="molecule type" value="Genomic_DNA"/>
</dbReference>
<reference evidence="2 3" key="1">
    <citation type="submission" date="2015-12" db="EMBL/GenBank/DDBJ databases">
        <title>The genome of Folsomia candida.</title>
        <authorList>
            <person name="Faddeeva A."/>
            <person name="Derks M.F."/>
            <person name="Anvar Y."/>
            <person name="Smit S."/>
            <person name="Van Straalen N."/>
            <person name="Roelofs D."/>
        </authorList>
    </citation>
    <scope>NUCLEOTIDE SEQUENCE [LARGE SCALE GENOMIC DNA]</scope>
    <source>
        <strain evidence="2 3">VU population</strain>
        <tissue evidence="2">Whole body</tissue>
    </source>
</reference>
<sequence length="768" mass="88308">MGSRYDISIPNNFLNGVESCEVQILYDTSSSDIFAFLENIFLPMTLVFMPGYPKMENTSYIEKVILDISSSRPAPNKLSIWISKLLFGTNPRQDFSGWAQVCRSQYAFRCRHCKNIKIKEDQWNFVSSTKTVFPVLLSNKGVEKARKSFWIEEGVTENFILALLPARWTTETPQVCKIRSGRSFATFYGTYDCIIIYDNKILKEYSALAAIPQIWTAKYFPLEETGIRHEIRMKTIPQRSFNPFSRNGSISIPLYMAVSIVAATNSSLEIEPNGRYAKIVIETPGVGPDMLSDGELYEFVYTNGYQFLSCYAESYLTFEFYWMPFQPMLWICFFASMTLTFIVFYIYMTWKHKQLPFSIWLSFVSVLFDDFSSVPKIVGTSLFYRLIFATWGPVSLLFTNCYSGLMISELNAPLKQTRSRNFEDLICLNKHVLDLPVSSMDMRELAENLQFKDYRADWGKMDFTLNSLSTIKNFFVSDACYRILSPPFQRQWMFSGAATYIWHVERVMHFIEFTQLLSKTRLASNHVRDEVIALLLMNPAHAVFPIEFDQTRVNYSTKELAEMVEKDVINCGKRTAFVATSETLQGEMSFLSKKYPSRRFHTSQRLLGPTWKGWSFKSGGRSSMVSSVSSVQRNFQVLVHSGIYSRLKQEMHKNMWFGRNPVKKDLPPSPVSPLTMGGGLVTIFMLCGALTGLALIAFLIESHKYDWKAMAFALSASLCKLIQFNDRFQRLKKSITCVTMKSKLHKSVPCGNQIKIKTTRNYPKQLEL</sequence>
<feature type="transmembrane region" description="Helical" evidence="1">
    <location>
        <begin position="328"/>
        <end position="348"/>
    </location>
</feature>
<feature type="transmembrane region" description="Helical" evidence="1">
    <location>
        <begin position="383"/>
        <end position="405"/>
    </location>
</feature>